<evidence type="ECO:0000256" key="1">
    <source>
        <dbReference type="ARBA" id="ARBA00004141"/>
    </source>
</evidence>
<comment type="subcellular location">
    <subcellularLocation>
        <location evidence="1">Membrane</location>
        <topology evidence="1">Multi-pass membrane protein</topology>
    </subcellularLocation>
</comment>
<keyword evidence="2 5" id="KW-0812">Transmembrane</keyword>
<feature type="transmembrane region" description="Helical" evidence="5">
    <location>
        <begin position="59"/>
        <end position="81"/>
    </location>
</feature>
<keyword evidence="3 5" id="KW-1133">Transmembrane helix</keyword>
<dbReference type="Pfam" id="PF13564">
    <property type="entry name" value="DoxX_2"/>
    <property type="match status" value="1"/>
</dbReference>
<evidence type="ECO:0000256" key="4">
    <source>
        <dbReference type="ARBA" id="ARBA00023136"/>
    </source>
</evidence>
<keyword evidence="7" id="KW-1185">Reference proteome</keyword>
<dbReference type="AlphaFoldDB" id="A0A6P2C7Y3"/>
<evidence type="ECO:0000256" key="3">
    <source>
        <dbReference type="ARBA" id="ARBA00022989"/>
    </source>
</evidence>
<dbReference type="Proteomes" id="UP000460272">
    <property type="component" value="Unassembled WGS sequence"/>
</dbReference>
<keyword evidence="4 5" id="KW-0472">Membrane</keyword>
<dbReference type="InterPro" id="IPR032808">
    <property type="entry name" value="DoxX"/>
</dbReference>
<accession>A0A6P2C7Y3</accession>
<name>A0A6P2C7Y3_9ACTN</name>
<protein>
    <submittedName>
        <fullName evidence="6">DoxX family protein</fullName>
    </submittedName>
</protein>
<reference evidence="6 7" key="1">
    <citation type="submission" date="2018-11" db="EMBL/GenBank/DDBJ databases">
        <title>Trebonia kvetii gen.nov., sp.nov., a novel acidophilic actinobacterium, and proposal of the new actinobacterial family Treboniaceae fam. nov.</title>
        <authorList>
            <person name="Rapoport D."/>
            <person name="Sagova-Mareckova M."/>
            <person name="Sedlacek I."/>
            <person name="Provaznik J."/>
            <person name="Kralova S."/>
            <person name="Pavlinic D."/>
            <person name="Benes V."/>
            <person name="Kopecky J."/>
        </authorList>
    </citation>
    <scope>NUCLEOTIDE SEQUENCE [LARGE SCALE GENOMIC DNA]</scope>
    <source>
        <strain evidence="6 7">15Tr583</strain>
    </source>
</reference>
<feature type="transmembrane region" description="Helical" evidence="5">
    <location>
        <begin position="93"/>
        <end position="111"/>
    </location>
</feature>
<organism evidence="6 7">
    <name type="scientific">Trebonia kvetii</name>
    <dbReference type="NCBI Taxonomy" id="2480626"/>
    <lineage>
        <taxon>Bacteria</taxon>
        <taxon>Bacillati</taxon>
        <taxon>Actinomycetota</taxon>
        <taxon>Actinomycetes</taxon>
        <taxon>Streptosporangiales</taxon>
        <taxon>Treboniaceae</taxon>
        <taxon>Trebonia</taxon>
    </lineage>
</organism>
<proteinExistence type="predicted"/>
<dbReference type="GO" id="GO:0016020">
    <property type="term" value="C:membrane"/>
    <property type="evidence" value="ECO:0007669"/>
    <property type="project" value="UniProtKB-SubCell"/>
</dbReference>
<comment type="caution">
    <text evidence="6">The sequence shown here is derived from an EMBL/GenBank/DDBJ whole genome shotgun (WGS) entry which is preliminary data.</text>
</comment>
<dbReference type="EMBL" id="RPFW01000001">
    <property type="protein sequence ID" value="TVZ06605.1"/>
    <property type="molecule type" value="Genomic_DNA"/>
</dbReference>
<sequence>MFVTISLLLAAVCLLPAAGKLLGHPKMRQSAEHFGIPWPGYRLIGVAELAAAAGILAGLWWHPLGLAAAAAMTLLLVGALATHRRAADSGKEMAPALVALAIAVAYLAIALTS</sequence>
<evidence type="ECO:0000256" key="5">
    <source>
        <dbReference type="SAM" id="Phobius"/>
    </source>
</evidence>
<evidence type="ECO:0000256" key="2">
    <source>
        <dbReference type="ARBA" id="ARBA00022692"/>
    </source>
</evidence>
<dbReference type="RefSeq" id="WP_145851358.1">
    <property type="nucleotide sequence ID" value="NZ_RPFW01000001.1"/>
</dbReference>
<evidence type="ECO:0000313" key="6">
    <source>
        <dbReference type="EMBL" id="TVZ06605.1"/>
    </source>
</evidence>
<gene>
    <name evidence="6" type="ORF">EAS64_04240</name>
</gene>
<evidence type="ECO:0000313" key="7">
    <source>
        <dbReference type="Proteomes" id="UP000460272"/>
    </source>
</evidence>